<keyword evidence="3" id="KW-1185">Reference proteome</keyword>
<dbReference type="Proteomes" id="UP001165082">
    <property type="component" value="Unassembled WGS sequence"/>
</dbReference>
<evidence type="ECO:0000313" key="2">
    <source>
        <dbReference type="EMBL" id="GMH59643.1"/>
    </source>
</evidence>
<keyword evidence="1" id="KW-0812">Transmembrane</keyword>
<feature type="transmembrane region" description="Helical" evidence="1">
    <location>
        <begin position="103"/>
        <end position="126"/>
    </location>
</feature>
<evidence type="ECO:0000256" key="1">
    <source>
        <dbReference type="SAM" id="Phobius"/>
    </source>
</evidence>
<dbReference type="AlphaFoldDB" id="A0A9W7DYN7"/>
<dbReference type="OrthoDB" id="200689at2759"/>
<feature type="transmembrane region" description="Helical" evidence="1">
    <location>
        <begin position="138"/>
        <end position="158"/>
    </location>
</feature>
<reference evidence="2" key="1">
    <citation type="submission" date="2022-07" db="EMBL/GenBank/DDBJ databases">
        <title>Genome analysis of Parmales, a sister group of diatoms, reveals the evolutionary specialization of diatoms from phago-mixotrophs to photoautotrophs.</title>
        <authorList>
            <person name="Ban H."/>
            <person name="Sato S."/>
            <person name="Yoshikawa S."/>
            <person name="Kazumasa Y."/>
            <person name="Nakamura Y."/>
            <person name="Ichinomiya M."/>
            <person name="Saitoh K."/>
            <person name="Sato N."/>
            <person name="Blanc-Mathieu R."/>
            <person name="Endo H."/>
            <person name="Kuwata A."/>
            <person name="Ogata H."/>
        </authorList>
    </citation>
    <scope>NUCLEOTIDE SEQUENCE</scope>
</reference>
<feature type="transmembrane region" description="Helical" evidence="1">
    <location>
        <begin position="20"/>
        <end position="49"/>
    </location>
</feature>
<name>A0A9W7DYN7_9STRA</name>
<evidence type="ECO:0000313" key="3">
    <source>
        <dbReference type="Proteomes" id="UP001165082"/>
    </source>
</evidence>
<comment type="caution">
    <text evidence="2">The sequence shown here is derived from an EMBL/GenBank/DDBJ whole genome shotgun (WGS) entry which is preliminary data.</text>
</comment>
<organism evidence="2 3">
    <name type="scientific">Triparma retinervis</name>
    <dbReference type="NCBI Taxonomy" id="2557542"/>
    <lineage>
        <taxon>Eukaryota</taxon>
        <taxon>Sar</taxon>
        <taxon>Stramenopiles</taxon>
        <taxon>Ochrophyta</taxon>
        <taxon>Bolidophyceae</taxon>
        <taxon>Parmales</taxon>
        <taxon>Triparmaceae</taxon>
        <taxon>Triparma</taxon>
    </lineage>
</organism>
<sequence length="159" mass="17250">MLQFSFVFSKDMRDIAESQYSVPASLTSAVTFFFAITICPIPNVLIPLIKLTRNGKLSHLHKSPSSTSNFFKTLLLMSLPWVVQSHLYGISAASLLGPDYGPAVGWPLLIVTTNVTGLVLGWKFLGEWDLAKPRTIKYIKVSLALSGIGLGIVSIGGLL</sequence>
<keyword evidence="1" id="KW-0472">Membrane</keyword>
<protein>
    <submittedName>
        <fullName evidence="2">Uncharacterized protein</fullName>
    </submittedName>
</protein>
<accession>A0A9W7DYN7</accession>
<keyword evidence="1" id="KW-1133">Transmembrane helix</keyword>
<feature type="transmembrane region" description="Helical" evidence="1">
    <location>
        <begin position="70"/>
        <end position="91"/>
    </location>
</feature>
<dbReference type="EMBL" id="BRXZ01000999">
    <property type="protein sequence ID" value="GMH59643.1"/>
    <property type="molecule type" value="Genomic_DNA"/>
</dbReference>
<proteinExistence type="predicted"/>
<gene>
    <name evidence="2" type="ORF">TrRE_jg8079</name>
</gene>